<dbReference type="Proteomes" id="UP000682739">
    <property type="component" value="Chromosome"/>
</dbReference>
<dbReference type="Gene3D" id="1.10.287.1490">
    <property type="match status" value="1"/>
</dbReference>
<dbReference type="AlphaFoldDB" id="A0A975DCK3"/>
<accession>A0A975DCK3</accession>
<name>A0A975DCK3_9GAMM</name>
<comment type="similarity">
    <text evidence="1">Belongs to the PspA/Vipp/IM30 family.</text>
</comment>
<evidence type="ECO:0000313" key="4">
    <source>
        <dbReference type="Proteomes" id="UP000682739"/>
    </source>
</evidence>
<dbReference type="PANTHER" id="PTHR31088">
    <property type="entry name" value="MEMBRANE-ASSOCIATED PROTEIN VIPP1, CHLOROPLASTIC"/>
    <property type="match status" value="1"/>
</dbReference>
<dbReference type="Pfam" id="PF04012">
    <property type="entry name" value="PspA_IM30"/>
    <property type="match status" value="1"/>
</dbReference>
<feature type="coiled-coil region" evidence="2">
    <location>
        <begin position="47"/>
        <end position="74"/>
    </location>
</feature>
<protein>
    <submittedName>
        <fullName evidence="3">PspA/IM30 family protein</fullName>
    </submittedName>
</protein>
<dbReference type="EMBL" id="CP072110">
    <property type="protein sequence ID" value="QTH63160.1"/>
    <property type="molecule type" value="Genomic_DNA"/>
</dbReference>
<dbReference type="GO" id="GO:0009271">
    <property type="term" value="P:phage shock"/>
    <property type="evidence" value="ECO:0007669"/>
    <property type="project" value="TreeGrafter"/>
</dbReference>
<evidence type="ECO:0000256" key="2">
    <source>
        <dbReference type="SAM" id="Coils"/>
    </source>
</evidence>
<dbReference type="KEGG" id="psym:J1N51_10465"/>
<dbReference type="PANTHER" id="PTHR31088:SF6">
    <property type="entry name" value="PHAGE SHOCK PROTEIN A"/>
    <property type="match status" value="1"/>
</dbReference>
<evidence type="ECO:0000256" key="1">
    <source>
        <dbReference type="ARBA" id="ARBA00043985"/>
    </source>
</evidence>
<proteinExistence type="inferred from homology"/>
<dbReference type="RefSeq" id="WP_208831096.1">
    <property type="nucleotide sequence ID" value="NZ_CP072110.1"/>
</dbReference>
<organism evidence="3 4">
    <name type="scientific">Psychrosphaera ytuae</name>
    <dbReference type="NCBI Taxonomy" id="2820710"/>
    <lineage>
        <taxon>Bacteria</taxon>
        <taxon>Pseudomonadati</taxon>
        <taxon>Pseudomonadota</taxon>
        <taxon>Gammaproteobacteria</taxon>
        <taxon>Alteromonadales</taxon>
        <taxon>Pseudoalteromonadaceae</taxon>
        <taxon>Psychrosphaera</taxon>
    </lineage>
</organism>
<gene>
    <name evidence="3" type="ORF">J1N51_10465</name>
</gene>
<dbReference type="GO" id="GO:0005829">
    <property type="term" value="C:cytosol"/>
    <property type="evidence" value="ECO:0007669"/>
    <property type="project" value="TreeGrafter"/>
</dbReference>
<evidence type="ECO:0000313" key="3">
    <source>
        <dbReference type="EMBL" id="QTH63160.1"/>
    </source>
</evidence>
<keyword evidence="2" id="KW-0175">Coiled coil</keyword>
<keyword evidence="4" id="KW-1185">Reference proteome</keyword>
<sequence length="219" mass="24880">MGVITRFVDVLNANINSALDKAEKPEHMLRLVIQEMEEALVEARSHAASCIAEKKHATRKLEHLQAQQQQWSEKAEIALTKGREDLAREALVVKNSLNADVVALEKHVAAADEDLAKITEDTNRLQQKLTEARENVKRIDRRVTTVEVQLRSRSALESNKIDTVNQKYEQLQRKVVELESQVDAYDLTTSSLQDEFRKLETESEVNEQLEALKKKVANA</sequence>
<reference evidence="3" key="1">
    <citation type="submission" date="2021-03" db="EMBL/GenBank/DDBJ databases">
        <title>Description of Psychrosphaera ytuae sp. nov. isolated from deep sea sediment of South China Sea.</title>
        <authorList>
            <person name="Zhang J."/>
            <person name="Xu X.-D."/>
        </authorList>
    </citation>
    <scope>NUCLEOTIDE SEQUENCE</scope>
    <source>
        <strain evidence="3">MTZ26</strain>
    </source>
</reference>
<dbReference type="InterPro" id="IPR007157">
    <property type="entry name" value="PspA_VIPP1"/>
</dbReference>
<feature type="coiled-coil region" evidence="2">
    <location>
        <begin position="101"/>
        <end position="188"/>
    </location>
</feature>